<dbReference type="EMBL" id="SSTD01015292">
    <property type="protein sequence ID" value="TYK03300.1"/>
    <property type="molecule type" value="Genomic_DNA"/>
</dbReference>
<name>A0A5D3BW27_CUCMM</name>
<proteinExistence type="predicted"/>
<evidence type="ECO:0000313" key="2">
    <source>
        <dbReference type="Proteomes" id="UP000321947"/>
    </source>
</evidence>
<sequence length="90" mass="9945">MSSQSSIMRTGNADDASSLISKMFNSGNNISIVNLNNDNFLLWKFQVVTTLEGYDLEKYLDPHLEPLSQFLNVMIETPPATPGMSSSQTT</sequence>
<reference evidence="1 2" key="1">
    <citation type="submission" date="2019-08" db="EMBL/GenBank/DDBJ databases">
        <title>Draft genome sequences of two oriental melons (Cucumis melo L. var makuwa).</title>
        <authorList>
            <person name="Kwon S.-Y."/>
        </authorList>
    </citation>
    <scope>NUCLEOTIDE SEQUENCE [LARGE SCALE GENOMIC DNA]</scope>
    <source>
        <strain evidence="2">cv. Chang Bougi</strain>
        <tissue evidence="1">Leaf</tissue>
    </source>
</reference>
<protein>
    <submittedName>
        <fullName evidence="1">Uncharacterized protein</fullName>
    </submittedName>
</protein>
<organism evidence="1 2">
    <name type="scientific">Cucumis melo var. makuwa</name>
    <name type="common">Oriental melon</name>
    <dbReference type="NCBI Taxonomy" id="1194695"/>
    <lineage>
        <taxon>Eukaryota</taxon>
        <taxon>Viridiplantae</taxon>
        <taxon>Streptophyta</taxon>
        <taxon>Embryophyta</taxon>
        <taxon>Tracheophyta</taxon>
        <taxon>Spermatophyta</taxon>
        <taxon>Magnoliopsida</taxon>
        <taxon>eudicotyledons</taxon>
        <taxon>Gunneridae</taxon>
        <taxon>Pentapetalae</taxon>
        <taxon>rosids</taxon>
        <taxon>fabids</taxon>
        <taxon>Cucurbitales</taxon>
        <taxon>Cucurbitaceae</taxon>
        <taxon>Benincaseae</taxon>
        <taxon>Cucumis</taxon>
    </lineage>
</organism>
<evidence type="ECO:0000313" key="1">
    <source>
        <dbReference type="EMBL" id="TYK03300.1"/>
    </source>
</evidence>
<accession>A0A5D3BW27</accession>
<dbReference type="Proteomes" id="UP000321947">
    <property type="component" value="Unassembled WGS sequence"/>
</dbReference>
<dbReference type="AlphaFoldDB" id="A0A5D3BW27"/>
<comment type="caution">
    <text evidence="1">The sequence shown here is derived from an EMBL/GenBank/DDBJ whole genome shotgun (WGS) entry which is preliminary data.</text>
</comment>
<gene>
    <name evidence="1" type="ORF">E5676_scaffold298G001380</name>
</gene>